<evidence type="ECO:0000313" key="2">
    <source>
        <dbReference type="EMBL" id="BAW27416.1"/>
    </source>
</evidence>
<evidence type="ECO:0008006" key="4">
    <source>
        <dbReference type="Google" id="ProtNLM"/>
    </source>
</evidence>
<protein>
    <recommendedName>
        <fullName evidence="4">Conjugal transfer protein</fullName>
    </recommendedName>
</protein>
<evidence type="ECO:0000313" key="3">
    <source>
        <dbReference type="Proteomes" id="UP000218731"/>
    </source>
</evidence>
<keyword evidence="1" id="KW-0732">Signal</keyword>
<dbReference type="Proteomes" id="UP000218731">
    <property type="component" value="Plasmid pKF715B"/>
</dbReference>
<dbReference type="Pfam" id="PF06122">
    <property type="entry name" value="TraH"/>
    <property type="match status" value="1"/>
</dbReference>
<accession>A0A1L7NPL5</accession>
<keyword evidence="2" id="KW-0614">Plasmid</keyword>
<dbReference type="AlphaFoldDB" id="A0A1L7NPL5"/>
<reference evidence="2 3" key="1">
    <citation type="submission" date="2015-11" db="EMBL/GenBank/DDBJ databases">
        <title>Complete genome sequencing of a biphenyl-degrading bacterium, Pseudomonas putida KF715 (=NBRC110667).</title>
        <authorList>
            <person name="Suenaga H."/>
            <person name="Fujihara N."/>
            <person name="Watanabe T."/>
            <person name="Hirose J."/>
            <person name="Kimura N."/>
            <person name="Yamazoe A."/>
            <person name="Hosoyama A."/>
            <person name="Shimodaira J."/>
            <person name="Furukawa K."/>
        </authorList>
    </citation>
    <scope>NUCLEOTIDE SEQUENCE [LARGE SCALE GENOMIC DNA]</scope>
    <source>
        <strain evidence="2 3">KF715</strain>
        <plasmid evidence="3">Plasmid pkf715b dna</plasmid>
    </source>
</reference>
<name>A0A1L7NPL5_PSEPU</name>
<dbReference type="InterPro" id="IPR010927">
    <property type="entry name" value="T4SS_TraH"/>
</dbReference>
<dbReference type="RefSeq" id="WP_016486967.1">
    <property type="nucleotide sequence ID" value="NZ_AP015031.1"/>
</dbReference>
<geneLocation type="plasmid" evidence="3">
    <name>pkf715b dna</name>
</geneLocation>
<feature type="chain" id="PRO_5009874041" description="Conjugal transfer protein" evidence="1">
    <location>
        <begin position="28"/>
        <end position="484"/>
    </location>
</feature>
<organism evidence="2 3">
    <name type="scientific">Pseudomonas putida</name>
    <name type="common">Arthrobacter siderocapsulatus</name>
    <dbReference type="NCBI Taxonomy" id="303"/>
    <lineage>
        <taxon>Bacteria</taxon>
        <taxon>Pseudomonadati</taxon>
        <taxon>Pseudomonadota</taxon>
        <taxon>Gammaproteobacteria</taxon>
        <taxon>Pseudomonadales</taxon>
        <taxon>Pseudomonadaceae</taxon>
        <taxon>Pseudomonas</taxon>
    </lineage>
</organism>
<proteinExistence type="predicted"/>
<sequence>MMRNKLKQLVSLLLVATLTTVSIPASAGLADALDGMFMSNSTSAGAFSSQSRGGMVGGGAALRSPVRNINLVAFDPPRFSAGCGGIDLFAGSFSFINADALVALFRQIAANAVGVAFKAAIDAINPALGKLMQDFQNKLQALNQMMKNTCAVANSIVKSFTDPSARKEMVDQASTAASAATGSFSDLFAGLDDLFSSPNKSSDKGTNDGSCEECGNPVWKALTDTSSGQYLGNPDSGEADSNLANEVVMSMIGAVVMTAPDSSSKNSDGSEKPKVGQIYSPTLTLMNFKNGSSTNSTPLKILHCDNGYDRTKCTSINPNKTLSFDGTLGYTNKMLFGYAQGVTSGTASTSIVGKLTSCTGSSCGFTAAQKQFIESINTPALALIRKVQQFPGAIQGVAEQMAPIIANELAVKYGEAALYAANQTFNGVKGIKPDFVDPNINKLTQELAAIRSEHANFQPKIVATEQYINMILTSNPAIFVKPGL</sequence>
<feature type="signal peptide" evidence="1">
    <location>
        <begin position="1"/>
        <end position="27"/>
    </location>
</feature>
<gene>
    <name evidence="2" type="ORF">KF715C_pB3100</name>
</gene>
<evidence type="ECO:0000256" key="1">
    <source>
        <dbReference type="SAM" id="SignalP"/>
    </source>
</evidence>
<dbReference type="EMBL" id="AP015031">
    <property type="protein sequence ID" value="BAW27416.1"/>
    <property type="molecule type" value="Genomic_DNA"/>
</dbReference>